<protein>
    <submittedName>
        <fullName evidence="1">Uncharacterized protein</fullName>
    </submittedName>
</protein>
<dbReference type="EMBL" id="CP146609">
    <property type="protein sequence ID" value="WWX20882.1"/>
    <property type="molecule type" value="Genomic_DNA"/>
</dbReference>
<dbReference type="Proteomes" id="UP001385389">
    <property type="component" value="Chromosome"/>
</dbReference>
<evidence type="ECO:0000313" key="2">
    <source>
        <dbReference type="Proteomes" id="UP001385389"/>
    </source>
</evidence>
<reference evidence="1 2" key="1">
    <citation type="submission" date="2024-03" db="EMBL/GenBank/DDBJ databases">
        <title>Phenotype and Genome Characterization of a Sulfate-Reducing Bacterium Pseudodesulfovibrio sp. strain 5S69, isolated from Petroleum Reservoir in Tatarstan (Russia).</title>
        <authorList>
            <person name="Bidzhieva S.K."/>
            <person name="Kadnikov V."/>
            <person name="Tourova T.P."/>
            <person name="Samigullina S.R."/>
            <person name="Sokolova D.S."/>
            <person name="Poltaraus A.B."/>
            <person name="Avtukh A.N."/>
            <person name="Tereshina V.M."/>
            <person name="Mardanov A.V."/>
            <person name="Nazina T.N."/>
        </authorList>
    </citation>
    <scope>NUCLEOTIDE SEQUENCE [LARGE SCALE GENOMIC DNA]</scope>
    <source>
        <strain evidence="1 2">5S69</strain>
    </source>
</reference>
<evidence type="ECO:0000313" key="1">
    <source>
        <dbReference type="EMBL" id="WWX20882.1"/>
    </source>
</evidence>
<sequence length="149" mass="17244">MFKLTRLARLEKHQVLPSNTAWRLFDYYQRERHSIMIRRDEWTFTGASGSEYLFTLYPKSEGLPESAGVFILAYTHLRGHMGGWQATPLLIAQGENMSSALTAEAEQKAVRSFIWNSTYVLLEPDSSVREECVRDLEMRGPKYFETKSN</sequence>
<gene>
    <name evidence="1" type="ORF">V8V93_10505</name>
</gene>
<organism evidence="1 2">
    <name type="scientific">Pseudodesulfovibrio methanolicus</name>
    <dbReference type="NCBI Taxonomy" id="3126690"/>
    <lineage>
        <taxon>Bacteria</taxon>
        <taxon>Pseudomonadati</taxon>
        <taxon>Thermodesulfobacteriota</taxon>
        <taxon>Desulfovibrionia</taxon>
        <taxon>Desulfovibrionales</taxon>
        <taxon>Desulfovibrionaceae</taxon>
    </lineage>
</organism>
<accession>A0ABZ2IU95</accession>
<proteinExistence type="predicted"/>
<name>A0ABZ2IU95_9BACT</name>
<keyword evidence="2" id="KW-1185">Reference proteome</keyword>
<dbReference type="RefSeq" id="WP_338666626.1">
    <property type="nucleotide sequence ID" value="NZ_CP146609.1"/>
</dbReference>